<evidence type="ECO:0000259" key="7">
    <source>
        <dbReference type="PROSITE" id="PS51846"/>
    </source>
</evidence>
<keyword evidence="2" id="KW-1003">Cell membrane</keyword>
<reference evidence="8 9" key="1">
    <citation type="submission" date="2024-09" db="EMBL/GenBank/DDBJ databases">
        <authorList>
            <person name="Sun Q."/>
            <person name="Mori K."/>
        </authorList>
    </citation>
    <scope>NUCLEOTIDE SEQUENCE [LARGE SCALE GENOMIC DNA]</scope>
    <source>
        <strain evidence="8 9">JCM 12763</strain>
    </source>
</reference>
<comment type="caution">
    <text evidence="8">The sequence shown here is derived from an EMBL/GenBank/DDBJ whole genome shotgun (WGS) entry which is preliminary data.</text>
</comment>
<dbReference type="PANTHER" id="PTHR43099">
    <property type="entry name" value="UPF0053 PROTEIN YRKA"/>
    <property type="match status" value="1"/>
</dbReference>
<feature type="domain" description="CBS" evidence="6">
    <location>
        <begin position="282"/>
        <end position="339"/>
    </location>
</feature>
<dbReference type="InterPro" id="IPR000644">
    <property type="entry name" value="CBS_dom"/>
</dbReference>
<evidence type="ECO:0000259" key="6">
    <source>
        <dbReference type="PROSITE" id="PS51371"/>
    </source>
</evidence>
<evidence type="ECO:0000256" key="3">
    <source>
        <dbReference type="PROSITE-ProRule" id="PRU00703"/>
    </source>
</evidence>
<comment type="subcellular location">
    <subcellularLocation>
        <location evidence="1">Cell membrane</location>
        <topology evidence="1">Multi-pass membrane protein</topology>
    </subcellularLocation>
</comment>
<feature type="domain" description="CNNM transmembrane" evidence="7">
    <location>
        <begin position="1"/>
        <end position="203"/>
    </location>
</feature>
<feature type="transmembrane region" description="Helical" evidence="5">
    <location>
        <begin position="56"/>
        <end position="77"/>
    </location>
</feature>
<dbReference type="PANTHER" id="PTHR43099:SF5">
    <property type="entry name" value="HLYC_CORC FAMILY TRANSPORTER"/>
    <property type="match status" value="1"/>
</dbReference>
<evidence type="ECO:0000256" key="1">
    <source>
        <dbReference type="ARBA" id="ARBA00004651"/>
    </source>
</evidence>
<evidence type="ECO:0000313" key="9">
    <source>
        <dbReference type="Proteomes" id="UP001589613"/>
    </source>
</evidence>
<dbReference type="InterPro" id="IPR046342">
    <property type="entry name" value="CBS_dom_sf"/>
</dbReference>
<proteinExistence type="predicted"/>
<dbReference type="SMART" id="SM00116">
    <property type="entry name" value="CBS"/>
    <property type="match status" value="1"/>
</dbReference>
<dbReference type="InterPro" id="IPR051676">
    <property type="entry name" value="UPF0053_domain"/>
</dbReference>
<evidence type="ECO:0000256" key="5">
    <source>
        <dbReference type="SAM" id="Phobius"/>
    </source>
</evidence>
<feature type="transmembrane region" description="Helical" evidence="5">
    <location>
        <begin position="97"/>
        <end position="119"/>
    </location>
</feature>
<keyword evidence="4 5" id="KW-0472">Membrane</keyword>
<dbReference type="SUPFAM" id="SSF54631">
    <property type="entry name" value="CBS-domain pair"/>
    <property type="match status" value="1"/>
</dbReference>
<dbReference type="Gene3D" id="3.10.580.10">
    <property type="entry name" value="CBS-domain"/>
    <property type="match status" value="1"/>
</dbReference>
<keyword evidence="9" id="KW-1185">Reference proteome</keyword>
<gene>
    <name evidence="8" type="ORF">ACFFN0_10545</name>
</gene>
<dbReference type="PROSITE" id="PS51846">
    <property type="entry name" value="CNNM"/>
    <property type="match status" value="1"/>
</dbReference>
<dbReference type="RefSeq" id="WP_141338947.1">
    <property type="nucleotide sequence ID" value="NZ_JBHMAX010000019.1"/>
</dbReference>
<name>A0ABV5V3V6_9MICO</name>
<evidence type="ECO:0000256" key="4">
    <source>
        <dbReference type="PROSITE-ProRule" id="PRU01193"/>
    </source>
</evidence>
<keyword evidence="4 5" id="KW-1133">Transmembrane helix</keyword>
<sequence>MTNPWVVLLATVLLIVLSAFFVVIEFALLGARRHRLEAEAVTSRSARAALRGIDELTLMLAGAQLGITAATFALGAITKPAVDSWLGPALQALGVPGWLAGGTSFALSLLLVTFLHLVVGEMAPKSWAIAHPELAAKLVGIPGRAFVTVVRPLLVGVNSLANRLVRASGVTPVDRAAVGGRDAETIRHLVEQSAAHGVLEESFQSQISDVLELERLTVGELVPQDQETVAVGVDATVDEVQEAAARSGHLRILLATPDGGLPGVVHVRDTLTQEGGHPVRATARPAFVLAPDVPVYEALRRMRESAEQLAVVADGSDVVGLVSVADILRRVLPGPRADV</sequence>
<keyword evidence="3" id="KW-0129">CBS domain</keyword>
<dbReference type="Gene3D" id="3.90.1280.20">
    <property type="match status" value="1"/>
</dbReference>
<protein>
    <submittedName>
        <fullName evidence="8">Hemolysin family protein</fullName>
    </submittedName>
</protein>
<dbReference type="Proteomes" id="UP001589613">
    <property type="component" value="Unassembled WGS sequence"/>
</dbReference>
<feature type="transmembrane region" description="Helical" evidence="5">
    <location>
        <begin position="6"/>
        <end position="29"/>
    </location>
</feature>
<accession>A0ABV5V3V6</accession>
<organism evidence="8 9">
    <name type="scientific">Ornithinimicrobium kibberense</name>
    <dbReference type="NCBI Taxonomy" id="282060"/>
    <lineage>
        <taxon>Bacteria</taxon>
        <taxon>Bacillati</taxon>
        <taxon>Actinomycetota</taxon>
        <taxon>Actinomycetes</taxon>
        <taxon>Micrococcales</taxon>
        <taxon>Ornithinimicrobiaceae</taxon>
        <taxon>Ornithinimicrobium</taxon>
    </lineage>
</organism>
<dbReference type="Pfam" id="PF01595">
    <property type="entry name" value="CNNM"/>
    <property type="match status" value="1"/>
</dbReference>
<dbReference type="InterPro" id="IPR002550">
    <property type="entry name" value="CNNM"/>
</dbReference>
<dbReference type="Pfam" id="PF00571">
    <property type="entry name" value="CBS"/>
    <property type="match status" value="1"/>
</dbReference>
<dbReference type="PROSITE" id="PS51371">
    <property type="entry name" value="CBS"/>
    <property type="match status" value="1"/>
</dbReference>
<dbReference type="EMBL" id="JBHMAX010000019">
    <property type="protein sequence ID" value="MFB9732479.1"/>
    <property type="molecule type" value="Genomic_DNA"/>
</dbReference>
<evidence type="ECO:0000256" key="2">
    <source>
        <dbReference type="ARBA" id="ARBA00022475"/>
    </source>
</evidence>
<evidence type="ECO:0000313" key="8">
    <source>
        <dbReference type="EMBL" id="MFB9732479.1"/>
    </source>
</evidence>
<keyword evidence="4 5" id="KW-0812">Transmembrane</keyword>